<gene>
    <name evidence="2" type="ORF">LPLAT_LOCUS209</name>
</gene>
<evidence type="ECO:0000313" key="3">
    <source>
        <dbReference type="Proteomes" id="UP001497644"/>
    </source>
</evidence>
<dbReference type="EMBL" id="OZ034824">
    <property type="protein sequence ID" value="CAL1673284.1"/>
    <property type="molecule type" value="Genomic_DNA"/>
</dbReference>
<evidence type="ECO:0000313" key="2">
    <source>
        <dbReference type="EMBL" id="CAL1673284.1"/>
    </source>
</evidence>
<evidence type="ECO:0000256" key="1">
    <source>
        <dbReference type="SAM" id="Coils"/>
    </source>
</evidence>
<keyword evidence="3" id="KW-1185">Reference proteome</keyword>
<accession>A0AAV2N1U3</accession>
<feature type="coiled-coil region" evidence="1">
    <location>
        <begin position="155"/>
        <end position="186"/>
    </location>
</feature>
<sequence length="1858" mass="215477">MATVIKNNVQSKEFDMQQKKNEIALPKELSNEQFKALDKILQDDLNISNKVNYDIFYESQNLPLALKCIEQKVQFQQGKKEFDTDCNKNITTNEEWKNIYDKLQRELQEINSASSQKVTKEEEVNKDMSEKFEHNIARISTITRLNIEENGATLSKRSVKNIKSLHEQLKEKNKEELKNIKSTQQQMTTNVKPADLKMINMSSKIDSIVKTELMRQNAYLRFISAKDQIEIKRLRAQLQIHYNRCNMPDEKITPRTDFVMQKTNTMNKILELESEVLKLKFENQQYMKRIEKFCCNEEDICINRREYEDENSKNQKIKHEKYESNMQIKLMNRLLMLYTEIKWWKQRFQRNQTALMKQKEWIELMKFITKISELRNLRNTLETEELNLLLQENNKNKKMFWKKSFNALTSQNSILRKESQQMLSEMNSISSNMQNTLEDQVSEIVAKDSDKDYITLPSVTWRQVVIKEGDFNYITLPTTKIADTKSDKTVKSPKQVDKDFNKDSLIKLLTDFEDKINNILNKDFVKIMESLKDLKTNDKSTIVEENISTFAKDCTTSPSGMRQIEEEDYDIMPPPMNIVDKESDKTVESSKQVDKNCNKDFLTKLIDFEDKMNNILKKDFVKIMDKLLEYLKTNDKSTVVEEQIPTLAKDYNKDCITSPSIMRQIEAEDYDYNIMPLPMNIADKGSDKAVESPKQVDKDFNKDALTEPLTDFKDKMNKILNKDFIKIIELLENLKTSDKSIVVEEQVSTLIEDFNKDCVTSPSIMQQIEEDYDYNITPSPTNIVDKESDKAVESPKQVDKDFNKDALTEPLTDFKDKMNKILNKDFIKIIELLENLKTSDKSTVVEEQVSTLIEDFNKDCVTSPSIMQQIEEDYDYNITPSPTNIVDKESDKAIESSKQVDKNYNKDSLTKLTDFKDKMNNIFQKNFVKIMELLEDLKTSDDESTVVEEQVSTLAEDFNKDCVTLPSIIQQIEVEDYDFDITPSPTIIADKELDKAVESSKQVDKDSNKETLTEPLTDFEDTTNEIQNKEIIKVTELLENLKTNDESTVVEEQVLTLAEDFDEDCVRSPSIIRQIEEEDYDYDIAPSPTNIADKELDKAVELLIEVDKDFNKDALTEPLTDFEDTTNEIQNKKIIRVTELLENLETSDESIVVEEQVPTLAEDFDEDCVRWPSIIRQIEVEDYDYDITPSPTNIADKELDKPVESPIEVDKDFNKDALTEPLTDFEDTTNEIRNKEIIRVTELLENLKTCDESTVVEAQVPTLAEDFDEDCVRWPSIIRQIEVEDYDYDITPSPTNIADKELDKAVESPIEVDKDSNKDALTEPLTDFEDKTNEIRNKETVKVTELLENLKTCDESTVVEEQVPTLAEDFDEYCVRWPSIIRQIIVEDYDFDITPSPTNIADKKLDKAVESSKQVDKDFNKDTLTEPLTDFEDTTNEIQKKEIIKVTELLENLKTSDESTVVEEQVLTLAEDFDEDCVRSPSIIRQIEEEDYDYDIAPSPTNIADKELDKAVELLIEVDKDSNKDALTEPLTDFEDTTNEIQNKEIIKVTELLEILETSDESIVVEEQVPTLAEDFDEDCVRSPSIIRKIEEEDYDYDITPSPTNIADKELDKAMESPIEVDKDSNKDALTEPLTDFEDKTNEIRNKETVKVTELLENLKTCDESIDVEGQVQNKDKVTDGKKEAKRDDKIFKENLTFLLLFYESLLSSITKNQSIVKYMMDRVYQNQPADDYESFENCSFCKKLNEHTSQQGEKNQLGPNEINANVNNNHIKCNYCNLAISILMTKYDNTIGHVNNEFQTIENNKNREHEHMSSEAVEEDQTIKVIEENKIEEVKNTDSNTTSNETLRKRSICNIRK</sequence>
<keyword evidence="1" id="KW-0175">Coiled coil</keyword>
<reference evidence="2 3" key="1">
    <citation type="submission" date="2024-04" db="EMBL/GenBank/DDBJ databases">
        <authorList>
            <consortium name="Molecular Ecology Group"/>
        </authorList>
    </citation>
    <scope>NUCLEOTIDE SEQUENCE [LARGE SCALE GENOMIC DNA]</scope>
</reference>
<protein>
    <submittedName>
        <fullName evidence="2">Uncharacterized protein</fullName>
    </submittedName>
</protein>
<dbReference type="Proteomes" id="UP001497644">
    <property type="component" value="Chromosome 1"/>
</dbReference>
<organism evidence="2 3">
    <name type="scientific">Lasius platythorax</name>
    <dbReference type="NCBI Taxonomy" id="488582"/>
    <lineage>
        <taxon>Eukaryota</taxon>
        <taxon>Metazoa</taxon>
        <taxon>Ecdysozoa</taxon>
        <taxon>Arthropoda</taxon>
        <taxon>Hexapoda</taxon>
        <taxon>Insecta</taxon>
        <taxon>Pterygota</taxon>
        <taxon>Neoptera</taxon>
        <taxon>Endopterygota</taxon>
        <taxon>Hymenoptera</taxon>
        <taxon>Apocrita</taxon>
        <taxon>Aculeata</taxon>
        <taxon>Formicoidea</taxon>
        <taxon>Formicidae</taxon>
        <taxon>Formicinae</taxon>
        <taxon>Lasius</taxon>
        <taxon>Lasius</taxon>
    </lineage>
</organism>
<proteinExistence type="predicted"/>
<feature type="coiled-coil region" evidence="1">
    <location>
        <begin position="93"/>
        <end position="123"/>
    </location>
</feature>
<name>A0AAV2N1U3_9HYME</name>